<sequence length="122" mass="12904">MNENSQRLGVGKKGTRQVGPKADSLECISFIVGVCTLKASKALALLASSDGGRGGKDGCVGTHSVSPLRHVTSEDATDTSESEGIHFHQFNITPVSRSLRNSLTIEVIIVIIYTVHEGIIGE</sequence>
<organism evidence="2">
    <name type="scientific">Rodentolepis nana</name>
    <name type="common">Dwarf tapeworm</name>
    <name type="synonym">Hymenolepis nana</name>
    <dbReference type="NCBI Taxonomy" id="102285"/>
    <lineage>
        <taxon>Eukaryota</taxon>
        <taxon>Metazoa</taxon>
        <taxon>Spiralia</taxon>
        <taxon>Lophotrochozoa</taxon>
        <taxon>Platyhelminthes</taxon>
        <taxon>Cestoda</taxon>
        <taxon>Eucestoda</taxon>
        <taxon>Cyclophyllidea</taxon>
        <taxon>Hymenolepididae</taxon>
        <taxon>Rodentolepis</taxon>
    </lineage>
</organism>
<accession>A0A0R3TFF8</accession>
<dbReference type="WBParaSite" id="HNAJ_0000579901-mRNA-1">
    <property type="protein sequence ID" value="HNAJ_0000579901-mRNA-1"/>
    <property type="gene ID" value="HNAJ_0000579901"/>
</dbReference>
<dbReference type="AlphaFoldDB" id="A0A0R3TFF8"/>
<evidence type="ECO:0000313" key="2">
    <source>
        <dbReference type="WBParaSite" id="HNAJ_0000579901-mRNA-1"/>
    </source>
</evidence>
<evidence type="ECO:0000256" key="1">
    <source>
        <dbReference type="SAM" id="MobiDB-lite"/>
    </source>
</evidence>
<proteinExistence type="predicted"/>
<name>A0A0R3TFF8_RODNA</name>
<feature type="region of interest" description="Disordered" evidence="1">
    <location>
        <begin position="1"/>
        <end position="20"/>
    </location>
</feature>
<protein>
    <submittedName>
        <fullName evidence="2">Uncharacterized protein</fullName>
    </submittedName>
</protein>
<reference evidence="2" key="1">
    <citation type="submission" date="2017-02" db="UniProtKB">
        <authorList>
            <consortium name="WormBaseParasite"/>
        </authorList>
    </citation>
    <scope>IDENTIFICATION</scope>
</reference>